<evidence type="ECO:0000256" key="1">
    <source>
        <dbReference type="ARBA" id="ARBA00001974"/>
    </source>
</evidence>
<dbReference type="GO" id="GO:0050660">
    <property type="term" value="F:flavin adenine dinucleotide binding"/>
    <property type="evidence" value="ECO:0007669"/>
    <property type="project" value="InterPro"/>
</dbReference>
<evidence type="ECO:0000313" key="8">
    <source>
        <dbReference type="EMBL" id="THH11759.1"/>
    </source>
</evidence>
<dbReference type="InterPro" id="IPR012132">
    <property type="entry name" value="GMC_OxRdtase"/>
</dbReference>
<sequence length="602" mass="64956">MGASHSTVCSDPRTFATAISSVRDVEEGGKSWQTYDYVIIGGGSLGIWDTFPVVRAVYQPYLYHFLTQGLPVASLPHVFRKTEEYPCSSSRPEKDATSHEGVLNAKFPYGFPRLFKSGYDWNYETLSMPAIDGRASYWPRGKMLGGTSYFRKAEGYSPHPDYPQVNSALHGLNGPFSTSHAPHASITEDIILSCVNVGIPRVYDFNTDAGPLGVAHLVSTISPKGERTSAATAYLSSSVRARPNLTVAVESMVEKIILSTEGNTIRAKGVILSPSRFGPLFYVAASKEVLVCAGTVATPQLLMLSGIGRADDLKKHGIAVVRDLPVGQGLQDHFSPGPLFLRAKPGTTWDHILHPFGGLVAFVKWLMTGKGSFATLTTQVAFFVRSDNRSLPMHDGENKIPVLDLSSGPDSPDIEVVFAPFLAPPQGKPPLPYTGITCGAIVLKPASYGSVTLSSASAWDHPVIDPNYLGNGSDMALCIKATRLMLRIARTKPFSDRLNLPKDSGDTSAMFWPGDGDPDKVTDEQIEAWIRRNGQSTWHPTSSARMGDSATNSVVDEQLRVHGVEGLRVVDASVFPTQVSGHPCSIVIAVAERAADLIKGEL</sequence>
<dbReference type="InterPro" id="IPR036188">
    <property type="entry name" value="FAD/NAD-bd_sf"/>
</dbReference>
<reference evidence="8 9" key="1">
    <citation type="submission" date="2019-02" db="EMBL/GenBank/DDBJ databases">
        <title>Genome sequencing of the rare red list fungi Bondarzewia mesenterica.</title>
        <authorList>
            <person name="Buettner E."/>
            <person name="Kellner H."/>
        </authorList>
    </citation>
    <scope>NUCLEOTIDE SEQUENCE [LARGE SCALE GENOMIC DNA]</scope>
    <source>
        <strain evidence="8 9">DSM 108281</strain>
    </source>
</reference>
<dbReference type="AlphaFoldDB" id="A0A4S4LII9"/>
<feature type="binding site" evidence="6">
    <location>
        <begin position="538"/>
        <end position="539"/>
    </location>
    <ligand>
        <name>FAD</name>
        <dbReference type="ChEBI" id="CHEBI:57692"/>
    </ligand>
</feature>
<dbReference type="InterPro" id="IPR007867">
    <property type="entry name" value="GMC_OxRtase_C"/>
</dbReference>
<dbReference type="GO" id="GO:0016614">
    <property type="term" value="F:oxidoreductase activity, acting on CH-OH group of donors"/>
    <property type="evidence" value="ECO:0007669"/>
    <property type="project" value="InterPro"/>
</dbReference>
<feature type="active site" description="Proton donor" evidence="5">
    <location>
        <position position="539"/>
    </location>
</feature>
<evidence type="ECO:0000256" key="5">
    <source>
        <dbReference type="PIRSR" id="PIRSR000137-1"/>
    </source>
</evidence>
<feature type="active site" description="Proton acceptor" evidence="5">
    <location>
        <position position="582"/>
    </location>
</feature>
<dbReference type="Gene3D" id="3.30.560.10">
    <property type="entry name" value="Glucose Oxidase, domain 3"/>
    <property type="match status" value="2"/>
</dbReference>
<comment type="similarity">
    <text evidence="2">Belongs to the GMC oxidoreductase family.</text>
</comment>
<dbReference type="Proteomes" id="UP000310158">
    <property type="component" value="Unassembled WGS sequence"/>
</dbReference>
<dbReference type="OrthoDB" id="269227at2759"/>
<comment type="caution">
    <text evidence="8">The sequence shown here is derived from an EMBL/GenBank/DDBJ whole genome shotgun (WGS) entry which is preliminary data.</text>
</comment>
<dbReference type="Pfam" id="PF00732">
    <property type="entry name" value="GMC_oxred_N"/>
    <property type="match status" value="1"/>
</dbReference>
<evidence type="ECO:0000313" key="9">
    <source>
        <dbReference type="Proteomes" id="UP000310158"/>
    </source>
</evidence>
<dbReference type="PANTHER" id="PTHR11552">
    <property type="entry name" value="GLUCOSE-METHANOL-CHOLINE GMC OXIDOREDUCTASE"/>
    <property type="match status" value="1"/>
</dbReference>
<evidence type="ECO:0000256" key="6">
    <source>
        <dbReference type="PIRSR" id="PIRSR000137-2"/>
    </source>
</evidence>
<dbReference type="SUPFAM" id="SSF54373">
    <property type="entry name" value="FAD-linked reductases, C-terminal domain"/>
    <property type="match status" value="1"/>
</dbReference>
<feature type="domain" description="Glucose-methanol-choline oxidoreductase N-terminal" evidence="7">
    <location>
        <begin position="294"/>
        <end position="308"/>
    </location>
</feature>
<dbReference type="InterPro" id="IPR000172">
    <property type="entry name" value="GMC_OxRdtase_N"/>
</dbReference>
<proteinExistence type="inferred from homology"/>
<dbReference type="EMBL" id="SGPL01000497">
    <property type="protein sequence ID" value="THH11759.1"/>
    <property type="molecule type" value="Genomic_DNA"/>
</dbReference>
<dbReference type="Pfam" id="PF05199">
    <property type="entry name" value="GMC_oxred_C"/>
    <property type="match status" value="1"/>
</dbReference>
<protein>
    <recommendedName>
        <fullName evidence="7">Glucose-methanol-choline oxidoreductase N-terminal domain-containing protein</fullName>
    </recommendedName>
</protein>
<evidence type="ECO:0000256" key="3">
    <source>
        <dbReference type="ARBA" id="ARBA00022630"/>
    </source>
</evidence>
<name>A0A4S4LII9_9AGAM</name>
<dbReference type="SUPFAM" id="SSF51905">
    <property type="entry name" value="FAD/NAD(P)-binding domain"/>
    <property type="match status" value="1"/>
</dbReference>
<evidence type="ECO:0000259" key="7">
    <source>
        <dbReference type="PROSITE" id="PS00624"/>
    </source>
</evidence>
<feature type="binding site" evidence="6">
    <location>
        <position position="253"/>
    </location>
    <ligand>
        <name>FAD</name>
        <dbReference type="ChEBI" id="CHEBI:57692"/>
    </ligand>
</feature>
<keyword evidence="4 6" id="KW-0274">FAD</keyword>
<dbReference type="PANTHER" id="PTHR11552:SF147">
    <property type="entry name" value="CHOLINE DEHYDROGENASE, MITOCHONDRIAL"/>
    <property type="match status" value="1"/>
</dbReference>
<organism evidence="8 9">
    <name type="scientific">Bondarzewia mesenterica</name>
    <dbReference type="NCBI Taxonomy" id="1095465"/>
    <lineage>
        <taxon>Eukaryota</taxon>
        <taxon>Fungi</taxon>
        <taxon>Dikarya</taxon>
        <taxon>Basidiomycota</taxon>
        <taxon>Agaricomycotina</taxon>
        <taxon>Agaricomycetes</taxon>
        <taxon>Russulales</taxon>
        <taxon>Bondarzewiaceae</taxon>
        <taxon>Bondarzewia</taxon>
    </lineage>
</organism>
<keyword evidence="9" id="KW-1185">Reference proteome</keyword>
<accession>A0A4S4LII9</accession>
<gene>
    <name evidence="8" type="ORF">EW146_g7932</name>
</gene>
<dbReference type="PIRSF" id="PIRSF000137">
    <property type="entry name" value="Alcohol_oxidase"/>
    <property type="match status" value="1"/>
</dbReference>
<comment type="cofactor">
    <cofactor evidence="1 6">
        <name>FAD</name>
        <dbReference type="ChEBI" id="CHEBI:57692"/>
    </cofactor>
</comment>
<dbReference type="Gene3D" id="3.50.50.60">
    <property type="entry name" value="FAD/NAD(P)-binding domain"/>
    <property type="match status" value="2"/>
</dbReference>
<evidence type="ECO:0000256" key="2">
    <source>
        <dbReference type="ARBA" id="ARBA00010790"/>
    </source>
</evidence>
<evidence type="ECO:0000256" key="4">
    <source>
        <dbReference type="ARBA" id="ARBA00022827"/>
    </source>
</evidence>
<keyword evidence="3" id="KW-0285">Flavoprotein</keyword>
<dbReference type="PROSITE" id="PS00624">
    <property type="entry name" value="GMC_OXRED_2"/>
    <property type="match status" value="1"/>
</dbReference>